<evidence type="ECO:0000313" key="1">
    <source>
        <dbReference type="EMBL" id="MBT1699474.1"/>
    </source>
</evidence>
<keyword evidence="2" id="KW-1185">Reference proteome</keyword>
<dbReference type="RefSeq" id="WP_254167456.1">
    <property type="nucleotide sequence ID" value="NZ_JAHESF010000026.1"/>
</dbReference>
<sequence length="161" mass="17518">MARIRNIAIGVGAVAALAYGATYLLKLNRLSAELETMTKINIHRVTLDGIELRIDVTLKNPSGGSINVKHPFVKMMYKGSTIASSQVKDVNILIPKFSEVTMEPVMIKLGFISLATQVPALLNEYRSSGMMTLEVRTVTTINDSFPYSKTDTLNIGGGKQA</sequence>
<evidence type="ECO:0000313" key="2">
    <source>
        <dbReference type="Proteomes" id="UP001319200"/>
    </source>
</evidence>
<dbReference type="SUPFAM" id="SSF117070">
    <property type="entry name" value="LEA14-like"/>
    <property type="match status" value="1"/>
</dbReference>
<accession>A0AAP2GKV9</accession>
<dbReference type="Proteomes" id="UP001319200">
    <property type="component" value="Unassembled WGS sequence"/>
</dbReference>
<dbReference type="EMBL" id="JAHESF010000026">
    <property type="protein sequence ID" value="MBT1699474.1"/>
    <property type="molecule type" value="Genomic_DNA"/>
</dbReference>
<comment type="caution">
    <text evidence="1">The sequence shown here is derived from an EMBL/GenBank/DDBJ whole genome shotgun (WGS) entry which is preliminary data.</text>
</comment>
<proteinExistence type="predicted"/>
<dbReference type="AlphaFoldDB" id="A0AAP2GKV9"/>
<reference evidence="1 2" key="1">
    <citation type="submission" date="2021-05" db="EMBL/GenBank/DDBJ databases">
        <title>A Polyphasic approach of four new species of the genus Ohtaekwangia: Ohtaekwangia histidinii sp. nov., Ohtaekwangia cretensis sp. nov., Ohtaekwangia indiensis sp. nov., Ohtaekwangia reichenbachii sp. nov. from diverse environment.</title>
        <authorList>
            <person name="Octaviana S."/>
        </authorList>
    </citation>
    <scope>NUCLEOTIDE SEQUENCE [LARGE SCALE GENOMIC DNA]</scope>
    <source>
        <strain evidence="1 2">PWU4</strain>
    </source>
</reference>
<protein>
    <submittedName>
        <fullName evidence="1">Uncharacterized protein</fullName>
    </submittedName>
</protein>
<name>A0AAP2GKV9_9BACT</name>
<gene>
    <name evidence="1" type="ORF">KK083_21430</name>
</gene>
<dbReference type="Gene3D" id="2.60.40.1820">
    <property type="match status" value="1"/>
</dbReference>
<organism evidence="1 2">
    <name type="scientific">Chryseosolibacter histidini</name>
    <dbReference type="NCBI Taxonomy" id="2782349"/>
    <lineage>
        <taxon>Bacteria</taxon>
        <taxon>Pseudomonadati</taxon>
        <taxon>Bacteroidota</taxon>
        <taxon>Cytophagia</taxon>
        <taxon>Cytophagales</taxon>
        <taxon>Chryseotaleaceae</taxon>
        <taxon>Chryseosolibacter</taxon>
    </lineage>
</organism>